<dbReference type="GO" id="GO:0016020">
    <property type="term" value="C:membrane"/>
    <property type="evidence" value="ECO:0007669"/>
    <property type="project" value="UniProtKB-SubCell"/>
</dbReference>
<dbReference type="PANTHER" id="PTHR43461:SF1">
    <property type="entry name" value="TRANSMEMBRANE PROTEIN 256"/>
    <property type="match status" value="1"/>
</dbReference>
<accession>A0AAJ7TCF1</accession>
<gene>
    <name evidence="8" type="primary">LOC116945171</name>
</gene>
<proteinExistence type="inferred from homology"/>
<evidence type="ECO:0000256" key="3">
    <source>
        <dbReference type="ARBA" id="ARBA00022692"/>
    </source>
</evidence>
<keyword evidence="4 6" id="KW-1133">Transmembrane helix</keyword>
<dbReference type="InterPro" id="IPR006696">
    <property type="entry name" value="DUF423"/>
</dbReference>
<evidence type="ECO:0000313" key="7">
    <source>
        <dbReference type="Proteomes" id="UP001318040"/>
    </source>
</evidence>
<reference evidence="8" key="1">
    <citation type="submission" date="2025-08" db="UniProtKB">
        <authorList>
            <consortium name="RefSeq"/>
        </authorList>
    </citation>
    <scope>IDENTIFICATION</scope>
    <source>
        <tissue evidence="8">Sperm</tissue>
    </source>
</reference>
<evidence type="ECO:0000256" key="2">
    <source>
        <dbReference type="ARBA" id="ARBA00006208"/>
    </source>
</evidence>
<comment type="subcellular location">
    <subcellularLocation>
        <location evidence="1">Membrane</location>
        <topology evidence="1">Multi-pass membrane protein</topology>
    </subcellularLocation>
</comment>
<keyword evidence="3 6" id="KW-0812">Transmembrane</keyword>
<keyword evidence="7" id="KW-1185">Reference proteome</keyword>
<name>A0AAJ7TCF1_PETMA</name>
<comment type="similarity">
    <text evidence="2">Belongs to the TMEM256 family.</text>
</comment>
<sequence length="113" mass="12039">MAEKVFLTVAGLSGFLAVGLGAYGAHKFKPATSDVYLKSVFETANRYHFVHTLAMLAVPQASRPLLAGSLMTAGMLLFSGSCYLLSLTGHRWLGRVTPFGGLCLMAAWLAMAL</sequence>
<feature type="transmembrane region" description="Helical" evidence="6">
    <location>
        <begin position="65"/>
        <end position="85"/>
    </location>
</feature>
<evidence type="ECO:0000256" key="6">
    <source>
        <dbReference type="SAM" id="Phobius"/>
    </source>
</evidence>
<dbReference type="AlphaFoldDB" id="A0AAJ7TCF1"/>
<feature type="transmembrane region" description="Helical" evidence="6">
    <location>
        <begin position="92"/>
        <end position="111"/>
    </location>
</feature>
<protein>
    <submittedName>
        <fullName evidence="8">Transmembrane protein 256 homolog isoform X2</fullName>
    </submittedName>
</protein>
<dbReference type="PANTHER" id="PTHR43461">
    <property type="entry name" value="TRANSMEMBRANE PROTEIN 256"/>
    <property type="match status" value="1"/>
</dbReference>
<dbReference type="GeneID" id="116945171"/>
<keyword evidence="5 6" id="KW-0472">Membrane</keyword>
<dbReference type="RefSeq" id="XP_032815275.1">
    <property type="nucleotide sequence ID" value="XM_032959384.1"/>
</dbReference>
<dbReference type="Proteomes" id="UP001318040">
    <property type="component" value="Chromosome 23"/>
</dbReference>
<evidence type="ECO:0000313" key="8">
    <source>
        <dbReference type="RefSeq" id="XP_032815275.1"/>
    </source>
</evidence>
<organism evidence="7 8">
    <name type="scientific">Petromyzon marinus</name>
    <name type="common">Sea lamprey</name>
    <dbReference type="NCBI Taxonomy" id="7757"/>
    <lineage>
        <taxon>Eukaryota</taxon>
        <taxon>Metazoa</taxon>
        <taxon>Chordata</taxon>
        <taxon>Craniata</taxon>
        <taxon>Vertebrata</taxon>
        <taxon>Cyclostomata</taxon>
        <taxon>Hyperoartia</taxon>
        <taxon>Petromyzontiformes</taxon>
        <taxon>Petromyzontidae</taxon>
        <taxon>Petromyzon</taxon>
    </lineage>
</organism>
<evidence type="ECO:0000256" key="1">
    <source>
        <dbReference type="ARBA" id="ARBA00004141"/>
    </source>
</evidence>
<evidence type="ECO:0000256" key="4">
    <source>
        <dbReference type="ARBA" id="ARBA00022989"/>
    </source>
</evidence>
<evidence type="ECO:0000256" key="5">
    <source>
        <dbReference type="ARBA" id="ARBA00023136"/>
    </source>
</evidence>
<dbReference type="Pfam" id="PF04241">
    <property type="entry name" value="DUF423"/>
    <property type="match status" value="1"/>
</dbReference>